<feature type="domain" description="C2H2-type" evidence="19">
    <location>
        <begin position="1035"/>
        <end position="1062"/>
    </location>
</feature>
<keyword evidence="10" id="KW-0862">Zinc</keyword>
<evidence type="ECO:0000256" key="8">
    <source>
        <dbReference type="ARBA" id="ARBA00022737"/>
    </source>
</evidence>
<gene>
    <name evidence="20" type="ORF">AAFF_G00386740</name>
</gene>
<evidence type="ECO:0000256" key="13">
    <source>
        <dbReference type="ARBA" id="ARBA00023125"/>
    </source>
</evidence>
<dbReference type="Pfam" id="PF00651">
    <property type="entry name" value="BTB"/>
    <property type="match status" value="1"/>
</dbReference>
<evidence type="ECO:0000256" key="1">
    <source>
        <dbReference type="ARBA" id="ARBA00004123"/>
    </source>
</evidence>
<dbReference type="Gene3D" id="3.30.710.10">
    <property type="entry name" value="Potassium Channel Kv1.1, Chain A"/>
    <property type="match status" value="1"/>
</dbReference>
<proteinExistence type="predicted"/>
<reference evidence="20" key="1">
    <citation type="journal article" date="2023" name="Science">
        <title>Genome structures resolve the early diversification of teleost fishes.</title>
        <authorList>
            <person name="Parey E."/>
            <person name="Louis A."/>
            <person name="Montfort J."/>
            <person name="Bouchez O."/>
            <person name="Roques C."/>
            <person name="Iampietro C."/>
            <person name="Lluch J."/>
            <person name="Castinel A."/>
            <person name="Donnadieu C."/>
            <person name="Desvignes T."/>
            <person name="Floi Bucao C."/>
            <person name="Jouanno E."/>
            <person name="Wen M."/>
            <person name="Mejri S."/>
            <person name="Dirks R."/>
            <person name="Jansen H."/>
            <person name="Henkel C."/>
            <person name="Chen W.J."/>
            <person name="Zahm M."/>
            <person name="Cabau C."/>
            <person name="Klopp C."/>
            <person name="Thompson A.W."/>
            <person name="Robinson-Rechavi M."/>
            <person name="Braasch I."/>
            <person name="Lecointre G."/>
            <person name="Bobe J."/>
            <person name="Postlethwait J.H."/>
            <person name="Berthelot C."/>
            <person name="Roest Crollius H."/>
            <person name="Guiguen Y."/>
        </authorList>
    </citation>
    <scope>NUCLEOTIDE SEQUENCE</scope>
    <source>
        <strain evidence="20">NC1722</strain>
    </source>
</reference>
<keyword evidence="4" id="KW-0678">Repressor</keyword>
<evidence type="ECO:0000256" key="15">
    <source>
        <dbReference type="ARBA" id="ARBA00023242"/>
    </source>
</evidence>
<evidence type="ECO:0000256" key="4">
    <source>
        <dbReference type="ARBA" id="ARBA00022491"/>
    </source>
</evidence>
<protein>
    <recommendedName>
        <fullName evidence="22">Zinc finger and BTB domain-containing protein 38</fullName>
    </recommendedName>
</protein>
<dbReference type="PROSITE" id="PS00028">
    <property type="entry name" value="ZINC_FINGER_C2H2_1"/>
    <property type="match status" value="7"/>
</dbReference>
<dbReference type="PROSITE" id="PS50157">
    <property type="entry name" value="ZINC_FINGER_C2H2_2"/>
    <property type="match status" value="5"/>
</dbReference>
<feature type="region of interest" description="Disordered" evidence="17">
    <location>
        <begin position="829"/>
        <end position="860"/>
    </location>
</feature>
<evidence type="ECO:0000256" key="6">
    <source>
        <dbReference type="ARBA" id="ARBA00022553"/>
    </source>
</evidence>
<dbReference type="InterPro" id="IPR036236">
    <property type="entry name" value="Znf_C2H2_sf"/>
</dbReference>
<feature type="compositionally biased region" description="Basic residues" evidence="17">
    <location>
        <begin position="895"/>
        <end position="917"/>
    </location>
</feature>
<feature type="region of interest" description="Disordered" evidence="17">
    <location>
        <begin position="1149"/>
        <end position="1172"/>
    </location>
</feature>
<feature type="domain" description="BTB" evidence="18">
    <location>
        <begin position="110"/>
        <end position="179"/>
    </location>
</feature>
<comment type="caution">
    <text evidence="20">The sequence shown here is derived from an EMBL/GenBank/DDBJ whole genome shotgun (WGS) entry which is preliminary data.</text>
</comment>
<sequence length="1255" mass="139750">MLHGRRGEKNGTPLSLRCLAPDCEGDAIPGRLMQPPAVQLNPNKCCATACCRDNGGLSEAGWAKQALVFPVITGWMMTVVPPNTQDVMDNTHPQAVLAGLNEQRTQGLFCDVTIVVEDVKFRAHKNVLAASSGYFREAFCTPDGPLWTSGQVLELLDLRSEVFASILNFIYSSKMAPVNAEDTRSLVAAGKKLGIPFLEKLVGPDRLQNQTVSQTQVSQPRLPKRETTRLEEPDGASGPRITNAFSITEAGADDDPFTPLDLRCDGQRAPDQGSLPAASVAAVESEPAQTLSEHSYAVSQTRKATEHNDSSVEDGKRDNALAHAAPRPHVTQSCGPLKKRHKLRSTLLKTTPAAPVDPGTPAQTSGSCHAPLSTSLTSTASSSVPSSLTPDTQTNTPTVLLAGENPSAKESPAPFLSPPVKPGTPAYRCEYCPETFSNKAVLNIHMQIHKRRFVSHLFCKFCHRKFMHLKRLRNHEQVCTKVQKPSPEQDNHGTEMSFPTENESPMEDSPLPAHQPDSVTTNAPLDFPAVQQGVGRGIRTAGGQRRVYPCSVCKRAYVTLSSLRRHENVHSWQRAYPCHYCNKVFALAEYRTKHEIWHTGERRYQCIFCLETFMTYYILKNHQKSFHGIDPRLSVNKKSANGGFKGSVYPIKLYRLLPMKFRKRRYKTYNQTFSEVAESNDQMFPVPLSCSSPSASFEENLGVVNTDGVMGQPMFSMPVTFMATPKDSDCRSLPFGENNPNSPLEVENRLGDLSAAAQTIEALANQLFLPGGNSNALEKSDGKKTETYIAKPACPGPSIDSPALPLCQITVKIGDEAIIRRRIKGSKLFPKKRRRSRWSQVEEQGHSNITEPSDKSPSLRLRTEITSIIETEPYDDATDRDTADQLWRPYYSYKPKKRTKKRRSKDRKSNRGRPHGRPSKDVTYAPGLKVMREYLEAPSDTVETRKRLRKSTQKKTYTCDICKSPFFSLSTLRSHVIGCHPYFCRTCGKQCPPGEAPGPHCPFPEDGRDFVCKSCMEDGSCFDNSARSPNTEKRYRCSFCPQRFLYLATKKSHERKHVEKHGKGYNCCYCPKICKTPTSLGAHQKRHLIKTEEEEAEEGERKASARLKPEMWESPEIGASVAPKLEDQVEINSNGHYQEFKQLHMKMLRSPPRDTSFPELPQVTPQDQPQHSLESIPKLIQSQRSEDLGQNVVGGHACNNKRSPPATLEINHCSPGQTSPSCVTKDSAPSNKGFRFPKSELQHSCKEEPSFHSLY</sequence>
<dbReference type="InterPro" id="IPR013087">
    <property type="entry name" value="Znf_C2H2_type"/>
</dbReference>
<keyword evidence="11" id="KW-0832">Ubl conjugation</keyword>
<dbReference type="PANTHER" id="PTHR24394:SF58">
    <property type="entry name" value="ZINC FINGER AND BTB DOMAIN CONTAINING 33"/>
    <property type="match status" value="1"/>
</dbReference>
<feature type="region of interest" description="Disordered" evidence="17">
    <location>
        <begin position="350"/>
        <end position="419"/>
    </location>
</feature>
<evidence type="ECO:0000256" key="9">
    <source>
        <dbReference type="ARBA" id="ARBA00022771"/>
    </source>
</evidence>
<feature type="region of interest" description="Disordered" evidence="17">
    <location>
        <begin position="895"/>
        <end position="923"/>
    </location>
</feature>
<feature type="compositionally biased region" description="Basic and acidic residues" evidence="17">
    <location>
        <begin position="223"/>
        <end position="232"/>
    </location>
</feature>
<evidence type="ECO:0000256" key="2">
    <source>
        <dbReference type="ARBA" id="ARBA00004286"/>
    </source>
</evidence>
<feature type="compositionally biased region" description="Low complexity" evidence="17">
    <location>
        <begin position="210"/>
        <end position="219"/>
    </location>
</feature>
<feature type="compositionally biased region" description="Polar residues" evidence="17">
    <location>
        <begin position="838"/>
        <end position="851"/>
    </location>
</feature>
<dbReference type="SMART" id="SM00225">
    <property type="entry name" value="BTB"/>
    <property type="match status" value="1"/>
</dbReference>
<evidence type="ECO:0000256" key="7">
    <source>
        <dbReference type="ARBA" id="ARBA00022723"/>
    </source>
</evidence>
<dbReference type="Gene3D" id="3.30.160.60">
    <property type="entry name" value="Classic Zinc Finger"/>
    <property type="match status" value="5"/>
</dbReference>
<dbReference type="EMBL" id="JAINUG010000714">
    <property type="protein sequence ID" value="KAJ8362258.1"/>
    <property type="molecule type" value="Genomic_DNA"/>
</dbReference>
<evidence type="ECO:0000256" key="5">
    <source>
        <dbReference type="ARBA" id="ARBA00022499"/>
    </source>
</evidence>
<feature type="domain" description="C2H2-type" evidence="19">
    <location>
        <begin position="548"/>
        <end position="575"/>
    </location>
</feature>
<feature type="region of interest" description="Disordered" evidence="17">
    <location>
        <begin position="209"/>
        <end position="315"/>
    </location>
</feature>
<dbReference type="FunFam" id="3.30.160.60:FF:000235">
    <property type="entry name" value="Zinc finger and BTB domain containing 38"/>
    <property type="match status" value="1"/>
</dbReference>
<evidence type="ECO:0000256" key="12">
    <source>
        <dbReference type="ARBA" id="ARBA00023015"/>
    </source>
</evidence>
<evidence type="ECO:0000256" key="10">
    <source>
        <dbReference type="ARBA" id="ARBA00022833"/>
    </source>
</evidence>
<evidence type="ECO:0000259" key="19">
    <source>
        <dbReference type="PROSITE" id="PS50157"/>
    </source>
</evidence>
<dbReference type="FunFam" id="3.30.160.60:FF:000437">
    <property type="entry name" value="zinc finger and BTB domain-containing protein 38"/>
    <property type="match status" value="1"/>
</dbReference>
<dbReference type="SMART" id="SM00355">
    <property type="entry name" value="ZnF_C2H2"/>
    <property type="match status" value="8"/>
</dbReference>
<dbReference type="PROSITE" id="PS50097">
    <property type="entry name" value="BTB"/>
    <property type="match status" value="1"/>
</dbReference>
<keyword evidence="9 16" id="KW-0863">Zinc-finger</keyword>
<keyword evidence="5" id="KW-1017">Isopeptide bond</keyword>
<feature type="domain" description="C2H2-type" evidence="19">
    <location>
        <begin position="427"/>
        <end position="449"/>
    </location>
</feature>
<feature type="domain" description="C2H2-type" evidence="19">
    <location>
        <begin position="604"/>
        <end position="627"/>
    </location>
</feature>
<dbReference type="SUPFAM" id="SSF54695">
    <property type="entry name" value="POZ domain"/>
    <property type="match status" value="1"/>
</dbReference>
<keyword evidence="6" id="KW-0597">Phosphoprotein</keyword>
<evidence type="ECO:0000256" key="14">
    <source>
        <dbReference type="ARBA" id="ARBA00023163"/>
    </source>
</evidence>
<feature type="domain" description="C2H2-type" evidence="19">
    <location>
        <begin position="576"/>
        <end position="603"/>
    </location>
</feature>
<evidence type="ECO:0000256" key="3">
    <source>
        <dbReference type="ARBA" id="ARBA00022454"/>
    </source>
</evidence>
<feature type="region of interest" description="Disordered" evidence="17">
    <location>
        <begin position="480"/>
        <end position="518"/>
    </location>
</feature>
<keyword evidence="3" id="KW-0158">Chromosome</keyword>
<feature type="compositionally biased region" description="Basic and acidic residues" evidence="17">
    <location>
        <begin position="303"/>
        <end position="315"/>
    </location>
</feature>
<evidence type="ECO:0000259" key="18">
    <source>
        <dbReference type="PROSITE" id="PS50097"/>
    </source>
</evidence>
<dbReference type="GO" id="GO:0008270">
    <property type="term" value="F:zinc ion binding"/>
    <property type="evidence" value="ECO:0007669"/>
    <property type="project" value="UniProtKB-KW"/>
</dbReference>
<dbReference type="PANTHER" id="PTHR24394">
    <property type="entry name" value="ZINC FINGER PROTEIN"/>
    <property type="match status" value="1"/>
</dbReference>
<evidence type="ECO:0000256" key="16">
    <source>
        <dbReference type="PROSITE-ProRule" id="PRU00042"/>
    </source>
</evidence>
<feature type="compositionally biased region" description="Polar residues" evidence="17">
    <location>
        <begin position="1214"/>
        <end position="1230"/>
    </location>
</feature>
<feature type="compositionally biased region" description="Low complexity" evidence="17">
    <location>
        <begin position="371"/>
        <end position="390"/>
    </location>
</feature>
<feature type="compositionally biased region" description="Polar residues" evidence="17">
    <location>
        <begin position="1163"/>
        <end position="1172"/>
    </location>
</feature>
<keyword evidence="13" id="KW-0238">DNA-binding</keyword>
<dbReference type="GO" id="GO:0000981">
    <property type="term" value="F:DNA-binding transcription factor activity, RNA polymerase II-specific"/>
    <property type="evidence" value="ECO:0007669"/>
    <property type="project" value="TreeGrafter"/>
</dbReference>
<evidence type="ECO:0000256" key="17">
    <source>
        <dbReference type="SAM" id="MobiDB-lite"/>
    </source>
</evidence>
<organism evidence="20 21">
    <name type="scientific">Aldrovandia affinis</name>
    <dbReference type="NCBI Taxonomy" id="143900"/>
    <lineage>
        <taxon>Eukaryota</taxon>
        <taxon>Metazoa</taxon>
        <taxon>Chordata</taxon>
        <taxon>Craniata</taxon>
        <taxon>Vertebrata</taxon>
        <taxon>Euteleostomi</taxon>
        <taxon>Actinopterygii</taxon>
        <taxon>Neopterygii</taxon>
        <taxon>Teleostei</taxon>
        <taxon>Notacanthiformes</taxon>
        <taxon>Halosauridae</taxon>
        <taxon>Aldrovandia</taxon>
    </lineage>
</organism>
<comment type="subcellular location">
    <subcellularLocation>
        <location evidence="2">Chromosome</location>
    </subcellularLocation>
    <subcellularLocation>
        <location evidence="1">Nucleus</location>
    </subcellularLocation>
</comment>
<keyword evidence="15" id="KW-0539">Nucleus</keyword>
<evidence type="ECO:0000313" key="21">
    <source>
        <dbReference type="Proteomes" id="UP001221898"/>
    </source>
</evidence>
<dbReference type="GO" id="GO:0005694">
    <property type="term" value="C:chromosome"/>
    <property type="evidence" value="ECO:0007669"/>
    <property type="project" value="UniProtKB-SubCell"/>
</dbReference>
<dbReference type="Pfam" id="PF00096">
    <property type="entry name" value="zf-C2H2"/>
    <property type="match status" value="2"/>
</dbReference>
<keyword evidence="14" id="KW-0804">Transcription</keyword>
<dbReference type="InterPro" id="IPR011333">
    <property type="entry name" value="SKP1/BTB/POZ_sf"/>
</dbReference>
<keyword evidence="8" id="KW-0677">Repeat</keyword>
<dbReference type="GO" id="GO:0005634">
    <property type="term" value="C:nucleus"/>
    <property type="evidence" value="ECO:0007669"/>
    <property type="project" value="UniProtKB-SubCell"/>
</dbReference>
<dbReference type="SUPFAM" id="SSF57667">
    <property type="entry name" value="beta-beta-alpha zinc fingers"/>
    <property type="match status" value="5"/>
</dbReference>
<feature type="compositionally biased region" description="Low complexity" evidence="17">
    <location>
        <begin position="276"/>
        <end position="288"/>
    </location>
</feature>
<accession>A0AAD7R4C8</accession>
<evidence type="ECO:0000256" key="11">
    <source>
        <dbReference type="ARBA" id="ARBA00022843"/>
    </source>
</evidence>
<evidence type="ECO:0008006" key="22">
    <source>
        <dbReference type="Google" id="ProtNLM"/>
    </source>
</evidence>
<name>A0AAD7R4C8_9TELE</name>
<feature type="region of interest" description="Disordered" evidence="17">
    <location>
        <begin position="1190"/>
        <end position="1242"/>
    </location>
</feature>
<keyword evidence="21" id="KW-1185">Reference proteome</keyword>
<feature type="compositionally biased region" description="Polar residues" evidence="17">
    <location>
        <begin position="289"/>
        <end position="302"/>
    </location>
</feature>
<dbReference type="GO" id="GO:0003677">
    <property type="term" value="F:DNA binding"/>
    <property type="evidence" value="ECO:0007669"/>
    <property type="project" value="UniProtKB-KW"/>
</dbReference>
<dbReference type="Proteomes" id="UP001221898">
    <property type="component" value="Unassembled WGS sequence"/>
</dbReference>
<keyword evidence="7" id="KW-0479">Metal-binding</keyword>
<dbReference type="InterPro" id="IPR000210">
    <property type="entry name" value="BTB/POZ_dom"/>
</dbReference>
<dbReference type="AlphaFoldDB" id="A0AAD7R4C8"/>
<evidence type="ECO:0000313" key="20">
    <source>
        <dbReference type="EMBL" id="KAJ8362258.1"/>
    </source>
</evidence>
<keyword evidence="12" id="KW-0805">Transcription regulation</keyword>